<dbReference type="InterPro" id="IPR007702">
    <property type="entry name" value="Janus"/>
</dbReference>
<keyword evidence="7" id="KW-0520">NAD</keyword>
<comment type="caution">
    <text evidence="12">The sequence shown here is derived from an EMBL/GenBank/DDBJ whole genome shotgun (WGS) entry which is preliminary data.</text>
</comment>
<dbReference type="Gene3D" id="3.90.79.10">
    <property type="entry name" value="Nucleoside Triphosphate Pyrophosphohydrolase"/>
    <property type="match status" value="1"/>
</dbReference>
<evidence type="ECO:0000256" key="3">
    <source>
        <dbReference type="ARBA" id="ARBA00012381"/>
    </source>
</evidence>
<evidence type="ECO:0000256" key="10">
    <source>
        <dbReference type="SAM" id="MobiDB-lite"/>
    </source>
</evidence>
<keyword evidence="5" id="KW-0378">Hydrolase</keyword>
<feature type="binding site" evidence="9">
    <location>
        <position position="465"/>
    </location>
    <ligand>
        <name>substrate</name>
    </ligand>
</feature>
<sequence>MNRLRQSLAQQIRSTSAIYRICDSFSARPGGLPLLLPRLGKRESTSLMSSALSTPEYLRPGMTFQPHYTDLQLDRAAILRKETGKLQEFISSPKAKTVIMHGGKCLVRPAETEPQQPEISLPIVADHQTAVQWEPVYMAPSSLAEILDERYQQLFLGVDPDGSPVFAAVVEKADEAAASAQQHGSCKTEWISVQDEGANVGAADAALLAYAGGLASWHGNHLFMGTTGQQSQPLLGGHSRGVGGTPTVFPRIDPAVIMMVTYGDWAVLGRQAKWPATRWSLLAGFVEIGESLEQAVVRESEEEAGVKIDIGSVRYHSSQPWPFPQSLMLGFMASVPLSEQDADWQSKGWDSKQGVPSAAEPEVEPPAFDRNDDELSDARWFHKDWLRNAHMKGAFAPGKEDFSLPGFEAQARRMIDSWMIDPHSPSSSSSASPSTDGDPSDLQELSTQHAANPIQDVHLDSGSFKYMRMRLRHIRKPGARPRRSPPRYVVRGLNSAEYHREVLRATRQEMDDGSFQVEPCGGGRIEHNPEQKTIRVFGYSVEYGQADHAETAKLLRKWYPLYNSIDISNEGY</sequence>
<evidence type="ECO:0000259" key="11">
    <source>
        <dbReference type="PROSITE" id="PS51462"/>
    </source>
</evidence>
<dbReference type="Pfam" id="PF05005">
    <property type="entry name" value="Ocnus"/>
    <property type="match status" value="1"/>
</dbReference>
<comment type="cofactor">
    <cofactor evidence="1">
        <name>Mg(2+)</name>
        <dbReference type="ChEBI" id="CHEBI:18420"/>
    </cofactor>
</comment>
<feature type="compositionally biased region" description="Low complexity" evidence="10">
    <location>
        <begin position="421"/>
        <end position="437"/>
    </location>
</feature>
<gene>
    <name evidence="12" type="ORF">WJX74_006818</name>
</gene>
<dbReference type="Pfam" id="PF00293">
    <property type="entry name" value="NUDIX"/>
    <property type="match status" value="1"/>
</dbReference>
<protein>
    <recommendedName>
        <fullName evidence="3">NAD(+) diphosphatase</fullName>
        <ecNumber evidence="3">3.6.1.22</ecNumber>
    </recommendedName>
</protein>
<dbReference type="InterPro" id="IPR015797">
    <property type="entry name" value="NUDIX_hydrolase-like_dom_sf"/>
</dbReference>
<dbReference type="InterPro" id="IPR020476">
    <property type="entry name" value="Nudix_hydrolase"/>
</dbReference>
<evidence type="ECO:0000256" key="8">
    <source>
        <dbReference type="PIRSR" id="PIRSR607702-1"/>
    </source>
</evidence>
<dbReference type="InterPro" id="IPR050241">
    <property type="entry name" value="NAD-cap_RNA_hydrolase_NudC"/>
</dbReference>
<name>A0AAW1QCF9_9CHLO</name>
<evidence type="ECO:0000256" key="1">
    <source>
        <dbReference type="ARBA" id="ARBA00001946"/>
    </source>
</evidence>
<dbReference type="Proteomes" id="UP001438707">
    <property type="component" value="Unassembled WGS sequence"/>
</dbReference>
<dbReference type="CDD" id="cd03429">
    <property type="entry name" value="NUDIX_NADH_pyrophosphatase_Nudt13"/>
    <property type="match status" value="1"/>
</dbReference>
<dbReference type="InterPro" id="IPR049734">
    <property type="entry name" value="NudC-like_C"/>
</dbReference>
<keyword evidence="13" id="KW-1185">Reference proteome</keyword>
<evidence type="ECO:0000313" key="12">
    <source>
        <dbReference type="EMBL" id="KAK9818554.1"/>
    </source>
</evidence>
<dbReference type="GO" id="GO:0019677">
    <property type="term" value="P:NAD+ catabolic process"/>
    <property type="evidence" value="ECO:0007669"/>
    <property type="project" value="TreeGrafter"/>
</dbReference>
<dbReference type="GO" id="GO:0006742">
    <property type="term" value="P:NADP+ catabolic process"/>
    <property type="evidence" value="ECO:0007669"/>
    <property type="project" value="TreeGrafter"/>
</dbReference>
<feature type="region of interest" description="Disordered" evidence="10">
    <location>
        <begin position="342"/>
        <end position="372"/>
    </location>
</feature>
<evidence type="ECO:0000256" key="7">
    <source>
        <dbReference type="ARBA" id="ARBA00023027"/>
    </source>
</evidence>
<evidence type="ECO:0000256" key="6">
    <source>
        <dbReference type="ARBA" id="ARBA00022842"/>
    </source>
</evidence>
<dbReference type="SUPFAM" id="SSF55811">
    <property type="entry name" value="Nudix"/>
    <property type="match status" value="1"/>
</dbReference>
<dbReference type="PANTHER" id="PTHR42904">
    <property type="entry name" value="NUDIX HYDROLASE, NUDC SUBFAMILY"/>
    <property type="match status" value="1"/>
</dbReference>
<evidence type="ECO:0000256" key="2">
    <source>
        <dbReference type="ARBA" id="ARBA00010971"/>
    </source>
</evidence>
<evidence type="ECO:0000256" key="4">
    <source>
        <dbReference type="ARBA" id="ARBA00022723"/>
    </source>
</evidence>
<dbReference type="EC" id="3.6.1.22" evidence="3"/>
<dbReference type="InterPro" id="IPR020084">
    <property type="entry name" value="NUDIX_hydrolase_CS"/>
</dbReference>
<dbReference type="InterPro" id="IPR000086">
    <property type="entry name" value="NUDIX_hydrolase_dom"/>
</dbReference>
<dbReference type="PRINTS" id="PR00502">
    <property type="entry name" value="NUDIXFAMILY"/>
</dbReference>
<keyword evidence="6" id="KW-0460">Magnesium</keyword>
<organism evidence="12 13">
    <name type="scientific">Apatococcus lobatus</name>
    <dbReference type="NCBI Taxonomy" id="904363"/>
    <lineage>
        <taxon>Eukaryota</taxon>
        <taxon>Viridiplantae</taxon>
        <taxon>Chlorophyta</taxon>
        <taxon>core chlorophytes</taxon>
        <taxon>Trebouxiophyceae</taxon>
        <taxon>Chlorellales</taxon>
        <taxon>Chlorellaceae</taxon>
        <taxon>Apatococcus</taxon>
    </lineage>
</organism>
<proteinExistence type="inferred from homology"/>
<dbReference type="EMBL" id="JALJOS010000060">
    <property type="protein sequence ID" value="KAK9818554.1"/>
    <property type="molecule type" value="Genomic_DNA"/>
</dbReference>
<dbReference type="PANTHER" id="PTHR42904:SF8">
    <property type="entry name" value="NAD(+) DIPHOSPHATASE"/>
    <property type="match status" value="1"/>
</dbReference>
<dbReference type="PROSITE" id="PS00893">
    <property type="entry name" value="NUDIX_BOX"/>
    <property type="match status" value="1"/>
</dbReference>
<dbReference type="SUPFAM" id="SSF143724">
    <property type="entry name" value="PHP14-like"/>
    <property type="match status" value="1"/>
</dbReference>
<accession>A0AAW1QCF9</accession>
<dbReference type="Pfam" id="PF09296">
    <property type="entry name" value="NUDIX-like"/>
    <property type="match status" value="1"/>
</dbReference>
<reference evidence="12 13" key="1">
    <citation type="journal article" date="2024" name="Nat. Commun.">
        <title>Phylogenomics reveals the evolutionary origins of lichenization in chlorophyte algae.</title>
        <authorList>
            <person name="Puginier C."/>
            <person name="Libourel C."/>
            <person name="Otte J."/>
            <person name="Skaloud P."/>
            <person name="Haon M."/>
            <person name="Grisel S."/>
            <person name="Petersen M."/>
            <person name="Berrin J.G."/>
            <person name="Delaux P.M."/>
            <person name="Dal Grande F."/>
            <person name="Keller J."/>
        </authorList>
    </citation>
    <scope>NUCLEOTIDE SEQUENCE [LARGE SCALE GENOMIC DNA]</scope>
    <source>
        <strain evidence="12 13">SAG 2145</strain>
    </source>
</reference>
<feature type="active site" description="Proton acceptor" evidence="8">
    <location>
        <position position="499"/>
    </location>
</feature>
<keyword evidence="4" id="KW-0479">Metal-binding</keyword>
<dbReference type="Gene3D" id="3.50.20.20">
    <property type="entry name" value="Janus/Ocnus"/>
    <property type="match status" value="1"/>
</dbReference>
<dbReference type="InterPro" id="IPR015375">
    <property type="entry name" value="NADH_PPase-like_N"/>
</dbReference>
<dbReference type="Gene3D" id="3.90.79.20">
    <property type="match status" value="1"/>
</dbReference>
<feature type="domain" description="Nudix hydrolase" evidence="11">
    <location>
        <begin position="250"/>
        <end position="408"/>
    </location>
</feature>
<evidence type="ECO:0000256" key="9">
    <source>
        <dbReference type="PIRSR" id="PIRSR607702-2"/>
    </source>
</evidence>
<evidence type="ECO:0000256" key="5">
    <source>
        <dbReference type="ARBA" id="ARBA00022801"/>
    </source>
</evidence>
<dbReference type="InterPro" id="IPR038596">
    <property type="entry name" value="Janus_sf"/>
</dbReference>
<dbReference type="AlphaFoldDB" id="A0AAW1QCF9"/>
<dbReference type="GO" id="GO:0005777">
    <property type="term" value="C:peroxisome"/>
    <property type="evidence" value="ECO:0007669"/>
    <property type="project" value="TreeGrafter"/>
</dbReference>
<dbReference type="GO" id="GO:0046872">
    <property type="term" value="F:metal ion binding"/>
    <property type="evidence" value="ECO:0007669"/>
    <property type="project" value="UniProtKB-KW"/>
</dbReference>
<evidence type="ECO:0000313" key="13">
    <source>
        <dbReference type="Proteomes" id="UP001438707"/>
    </source>
</evidence>
<dbReference type="GO" id="GO:0035529">
    <property type="term" value="F:NADH pyrophosphatase activity"/>
    <property type="evidence" value="ECO:0007669"/>
    <property type="project" value="TreeGrafter"/>
</dbReference>
<feature type="region of interest" description="Disordered" evidence="10">
    <location>
        <begin position="419"/>
        <end position="443"/>
    </location>
</feature>
<dbReference type="PROSITE" id="PS51462">
    <property type="entry name" value="NUDIX"/>
    <property type="match status" value="1"/>
</dbReference>
<comment type="similarity">
    <text evidence="2">Belongs to the janus family.</text>
</comment>
<dbReference type="GO" id="GO:0005829">
    <property type="term" value="C:cytosol"/>
    <property type="evidence" value="ECO:0007669"/>
    <property type="project" value="TreeGrafter"/>
</dbReference>